<evidence type="ECO:0000256" key="1">
    <source>
        <dbReference type="ARBA" id="ARBA00004651"/>
    </source>
</evidence>
<evidence type="ECO:0000259" key="9">
    <source>
        <dbReference type="PROSITE" id="PS50850"/>
    </source>
</evidence>
<gene>
    <name evidence="10" type="ORF">IC620_01360</name>
</gene>
<reference evidence="10" key="1">
    <citation type="submission" date="2020-09" db="EMBL/GenBank/DDBJ databases">
        <title>A novel bacterium of genus Hazenella, isolated from South China Sea.</title>
        <authorList>
            <person name="Huang H."/>
            <person name="Mo K."/>
            <person name="Hu Y."/>
        </authorList>
    </citation>
    <scope>NUCLEOTIDE SEQUENCE</scope>
    <source>
        <strain evidence="10">IB182357</strain>
    </source>
</reference>
<feature type="transmembrane region" description="Helical" evidence="8">
    <location>
        <begin position="202"/>
        <end position="220"/>
    </location>
</feature>
<dbReference type="GO" id="GO:0022857">
    <property type="term" value="F:transmembrane transporter activity"/>
    <property type="evidence" value="ECO:0007669"/>
    <property type="project" value="InterPro"/>
</dbReference>
<feature type="transmembrane region" description="Helical" evidence="8">
    <location>
        <begin position="169"/>
        <end position="190"/>
    </location>
</feature>
<dbReference type="PROSITE" id="PS50850">
    <property type="entry name" value="MFS"/>
    <property type="match status" value="1"/>
</dbReference>
<evidence type="ECO:0000256" key="8">
    <source>
        <dbReference type="SAM" id="Phobius"/>
    </source>
</evidence>
<feature type="transmembrane region" description="Helical" evidence="8">
    <location>
        <begin position="110"/>
        <end position="131"/>
    </location>
</feature>
<name>A0A926RTD1_9BACL</name>
<feature type="transmembrane region" description="Helical" evidence="8">
    <location>
        <begin position="404"/>
        <end position="424"/>
    </location>
</feature>
<organism evidence="10 11">
    <name type="scientific">Polycladospora coralii</name>
    <dbReference type="NCBI Taxonomy" id="2771432"/>
    <lineage>
        <taxon>Bacteria</taxon>
        <taxon>Bacillati</taxon>
        <taxon>Bacillota</taxon>
        <taxon>Bacilli</taxon>
        <taxon>Bacillales</taxon>
        <taxon>Thermoactinomycetaceae</taxon>
        <taxon>Polycladospora</taxon>
    </lineage>
</organism>
<dbReference type="NCBIfam" id="TIGR00711">
    <property type="entry name" value="efflux_EmrB"/>
    <property type="match status" value="1"/>
</dbReference>
<feature type="transmembrane region" description="Helical" evidence="8">
    <location>
        <begin position="334"/>
        <end position="353"/>
    </location>
</feature>
<evidence type="ECO:0000256" key="3">
    <source>
        <dbReference type="ARBA" id="ARBA00022448"/>
    </source>
</evidence>
<dbReference type="CDD" id="cd17503">
    <property type="entry name" value="MFS_LmrB_MDR_like"/>
    <property type="match status" value="1"/>
</dbReference>
<keyword evidence="7 8" id="KW-0472">Membrane</keyword>
<comment type="similarity">
    <text evidence="2">Belongs to the major facilitator superfamily. EmrB family.</text>
</comment>
<evidence type="ECO:0000256" key="2">
    <source>
        <dbReference type="ARBA" id="ARBA00008537"/>
    </source>
</evidence>
<evidence type="ECO:0000313" key="11">
    <source>
        <dbReference type="Proteomes" id="UP000661691"/>
    </source>
</evidence>
<dbReference type="GO" id="GO:0005886">
    <property type="term" value="C:plasma membrane"/>
    <property type="evidence" value="ECO:0007669"/>
    <property type="project" value="UniProtKB-SubCell"/>
</dbReference>
<dbReference type="InterPro" id="IPR020846">
    <property type="entry name" value="MFS_dom"/>
</dbReference>
<feature type="transmembrane region" description="Helical" evidence="8">
    <location>
        <begin position="359"/>
        <end position="383"/>
    </location>
</feature>
<proteinExistence type="inferred from homology"/>
<dbReference type="PANTHER" id="PTHR42718:SF9">
    <property type="entry name" value="MAJOR FACILITATOR SUPERFAMILY MULTIDRUG TRANSPORTER MFSC"/>
    <property type="match status" value="1"/>
</dbReference>
<keyword evidence="11" id="KW-1185">Reference proteome</keyword>
<dbReference type="InterPro" id="IPR036259">
    <property type="entry name" value="MFS_trans_sf"/>
</dbReference>
<comment type="subcellular location">
    <subcellularLocation>
        <location evidence="1">Cell membrane</location>
        <topology evidence="1">Multi-pass membrane protein</topology>
    </subcellularLocation>
</comment>
<accession>A0A926RTD1</accession>
<evidence type="ECO:0000313" key="10">
    <source>
        <dbReference type="EMBL" id="MBD1371009.1"/>
    </source>
</evidence>
<feature type="transmembrane region" description="Helical" evidence="8">
    <location>
        <begin position="436"/>
        <end position="455"/>
    </location>
</feature>
<sequence>MKISIQKDVSKKRIVMIVYVLAMFMAALDATITNVALPSIGATFQVPPAATGAINVGYLVSLAMFLPVSGWLGDRFGTKRVFLFSLMTFTIASLLCAVAPNLFMLNVFRVIQGAGGGLLTPVGMAILFRTFSPAERPKIARMLVLPIAVAPALGPIVGGILVDSLSWRWIFYINLPIGLLAIFIGLLFLHEHVEEKPGRFDIKGFLLSVPGFSMLIYALTQGASKGWNAPEVVITGVIGLILMVVLCVVEWNTSEPMLNLRLFKDPVFRNMCMISFCSAAALFGMLYVFPLMYQNALQASATDTGLTTFPEALGLMLSSQMLPHSLKRLGVKRLMIVSLIGSIVVFTLIAISVSANPWFIRFLMFNVGIFLGHAVGAVQATAFHNISLSSMGRATTLFQVQNRLGSVVGVAILASVMGVMEGQVGSQQIDLMTYQWSLFGSAIFLSLALVVAINLKQLDTVPTKAMPVKAPAKAN</sequence>
<dbReference type="AlphaFoldDB" id="A0A926RTD1"/>
<comment type="caution">
    <text evidence="10">The sequence shown here is derived from an EMBL/GenBank/DDBJ whole genome shotgun (WGS) entry which is preliminary data.</text>
</comment>
<evidence type="ECO:0000256" key="4">
    <source>
        <dbReference type="ARBA" id="ARBA00022475"/>
    </source>
</evidence>
<evidence type="ECO:0000256" key="6">
    <source>
        <dbReference type="ARBA" id="ARBA00022989"/>
    </source>
</evidence>
<feature type="transmembrane region" description="Helical" evidence="8">
    <location>
        <begin position="232"/>
        <end position="251"/>
    </location>
</feature>
<feature type="transmembrane region" description="Helical" evidence="8">
    <location>
        <begin position="143"/>
        <end position="163"/>
    </location>
</feature>
<protein>
    <submittedName>
        <fullName evidence="10">Multidrug efflux MFS transporter</fullName>
    </submittedName>
</protein>
<feature type="domain" description="Major facilitator superfamily (MFS) profile" evidence="9">
    <location>
        <begin position="15"/>
        <end position="460"/>
    </location>
</feature>
<feature type="transmembrane region" description="Helical" evidence="8">
    <location>
        <begin position="81"/>
        <end position="104"/>
    </location>
</feature>
<feature type="transmembrane region" description="Helical" evidence="8">
    <location>
        <begin position="272"/>
        <end position="293"/>
    </location>
</feature>
<dbReference type="InterPro" id="IPR011701">
    <property type="entry name" value="MFS"/>
</dbReference>
<keyword evidence="4" id="KW-1003">Cell membrane</keyword>
<feature type="transmembrane region" description="Helical" evidence="8">
    <location>
        <begin position="49"/>
        <end position="69"/>
    </location>
</feature>
<feature type="transmembrane region" description="Helical" evidence="8">
    <location>
        <begin position="14"/>
        <end position="37"/>
    </location>
</feature>
<dbReference type="Gene3D" id="1.20.1720.10">
    <property type="entry name" value="Multidrug resistance protein D"/>
    <property type="match status" value="1"/>
</dbReference>
<dbReference type="Gene3D" id="1.20.1250.20">
    <property type="entry name" value="MFS general substrate transporter like domains"/>
    <property type="match status" value="1"/>
</dbReference>
<dbReference type="PRINTS" id="PR01036">
    <property type="entry name" value="TCRTETB"/>
</dbReference>
<keyword evidence="3" id="KW-0813">Transport</keyword>
<dbReference type="Proteomes" id="UP000661691">
    <property type="component" value="Unassembled WGS sequence"/>
</dbReference>
<keyword evidence="5 8" id="KW-0812">Transmembrane</keyword>
<evidence type="ECO:0000256" key="7">
    <source>
        <dbReference type="ARBA" id="ARBA00023136"/>
    </source>
</evidence>
<dbReference type="EMBL" id="JACXAH010000002">
    <property type="protein sequence ID" value="MBD1371009.1"/>
    <property type="molecule type" value="Genomic_DNA"/>
</dbReference>
<dbReference type="SUPFAM" id="SSF103473">
    <property type="entry name" value="MFS general substrate transporter"/>
    <property type="match status" value="1"/>
</dbReference>
<dbReference type="Pfam" id="PF07690">
    <property type="entry name" value="MFS_1"/>
    <property type="match status" value="1"/>
</dbReference>
<dbReference type="InterPro" id="IPR004638">
    <property type="entry name" value="EmrB-like"/>
</dbReference>
<dbReference type="PANTHER" id="PTHR42718">
    <property type="entry name" value="MAJOR FACILITATOR SUPERFAMILY MULTIDRUG TRANSPORTER MFSC"/>
    <property type="match status" value="1"/>
</dbReference>
<keyword evidence="6 8" id="KW-1133">Transmembrane helix</keyword>
<evidence type="ECO:0000256" key="5">
    <source>
        <dbReference type="ARBA" id="ARBA00022692"/>
    </source>
</evidence>